<gene>
    <name evidence="3" type="ORF">IAG44_33275</name>
</gene>
<dbReference type="CDD" id="cd05141">
    <property type="entry name" value="Barstar_evA4336-like"/>
    <property type="match status" value="1"/>
</dbReference>
<dbReference type="Gene3D" id="3.30.370.10">
    <property type="entry name" value="Barstar-like"/>
    <property type="match status" value="1"/>
</dbReference>
<dbReference type="AlphaFoldDB" id="A0A7H0IM42"/>
<comment type="similarity">
    <text evidence="1">Belongs to the barstar family.</text>
</comment>
<feature type="domain" description="Barstar (barnase inhibitor)" evidence="2">
    <location>
        <begin position="3"/>
        <end position="77"/>
    </location>
</feature>
<protein>
    <submittedName>
        <fullName evidence="3">Barstar family protein</fullName>
    </submittedName>
</protein>
<evidence type="ECO:0000256" key="1">
    <source>
        <dbReference type="ARBA" id="ARBA00006845"/>
    </source>
</evidence>
<name>A0A7H0IM42_9ACTN</name>
<dbReference type="EMBL" id="CP060828">
    <property type="protein sequence ID" value="QNP73858.1"/>
    <property type="molecule type" value="Genomic_DNA"/>
</dbReference>
<dbReference type="RefSeq" id="WP_187750789.1">
    <property type="nucleotide sequence ID" value="NZ_CP060828.1"/>
</dbReference>
<dbReference type="Proteomes" id="UP000516052">
    <property type="component" value="Chromosome"/>
</dbReference>
<dbReference type="KEGG" id="sroi:IAG44_33275"/>
<proteinExistence type="inferred from homology"/>
<sequence>MTDIVIDLDGVTDRPGLMDRFADGLNLPDWFGRNWDALADVLRDVPEGRRVVVRDWRAYAKARPEEWEIALDVLQEADLPVVLAL</sequence>
<dbReference type="InterPro" id="IPR000468">
    <property type="entry name" value="Barstar"/>
</dbReference>
<organism evidence="3 4">
    <name type="scientific">Streptomyces roseirectus</name>
    <dbReference type="NCBI Taxonomy" id="2768066"/>
    <lineage>
        <taxon>Bacteria</taxon>
        <taxon>Bacillati</taxon>
        <taxon>Actinomycetota</taxon>
        <taxon>Actinomycetes</taxon>
        <taxon>Kitasatosporales</taxon>
        <taxon>Streptomycetaceae</taxon>
        <taxon>Streptomyces</taxon>
    </lineage>
</organism>
<evidence type="ECO:0000259" key="2">
    <source>
        <dbReference type="Pfam" id="PF01337"/>
    </source>
</evidence>
<evidence type="ECO:0000313" key="4">
    <source>
        <dbReference type="Proteomes" id="UP000516052"/>
    </source>
</evidence>
<accession>A0A7H0IM42</accession>
<dbReference type="SUPFAM" id="SSF52038">
    <property type="entry name" value="Barstar-related"/>
    <property type="match status" value="1"/>
</dbReference>
<dbReference type="Pfam" id="PF01337">
    <property type="entry name" value="Barstar"/>
    <property type="match status" value="1"/>
</dbReference>
<dbReference type="InterPro" id="IPR035905">
    <property type="entry name" value="Barstar-like_sf"/>
</dbReference>
<evidence type="ECO:0000313" key="3">
    <source>
        <dbReference type="EMBL" id="QNP73858.1"/>
    </source>
</evidence>
<keyword evidence="4" id="KW-1185">Reference proteome</keyword>
<reference evidence="3 4" key="1">
    <citation type="submission" date="2020-08" db="EMBL/GenBank/DDBJ databases">
        <title>A novel species.</title>
        <authorList>
            <person name="Gao J."/>
        </authorList>
    </citation>
    <scope>NUCLEOTIDE SEQUENCE [LARGE SCALE GENOMIC DNA]</scope>
    <source>
        <strain evidence="3 4">CRXT-G-22</strain>
    </source>
</reference>